<gene>
    <name evidence="2" type="ORF">FWILDA_LOCUS5151</name>
</gene>
<dbReference type="InterPro" id="IPR008906">
    <property type="entry name" value="HATC_C_dom"/>
</dbReference>
<evidence type="ECO:0000313" key="2">
    <source>
        <dbReference type="EMBL" id="CAI2171580.1"/>
    </source>
</evidence>
<organism evidence="2 3">
    <name type="scientific">Funneliformis geosporum</name>
    <dbReference type="NCBI Taxonomy" id="1117311"/>
    <lineage>
        <taxon>Eukaryota</taxon>
        <taxon>Fungi</taxon>
        <taxon>Fungi incertae sedis</taxon>
        <taxon>Mucoromycota</taxon>
        <taxon>Glomeromycotina</taxon>
        <taxon>Glomeromycetes</taxon>
        <taxon>Glomerales</taxon>
        <taxon>Glomeraceae</taxon>
        <taxon>Funneliformis</taxon>
    </lineage>
</organism>
<keyword evidence="3" id="KW-1185">Reference proteome</keyword>
<dbReference type="PANTHER" id="PTHR46880:SF5">
    <property type="entry name" value="DUF4371 DOMAIN-CONTAINING PROTEIN"/>
    <property type="match status" value="1"/>
</dbReference>
<feature type="domain" description="HAT C-terminal dimerisation" evidence="1">
    <location>
        <begin position="66"/>
        <end position="110"/>
    </location>
</feature>
<dbReference type="PANTHER" id="PTHR46880">
    <property type="entry name" value="RAS-ASSOCIATING DOMAIN-CONTAINING PROTEIN"/>
    <property type="match status" value="1"/>
</dbReference>
<evidence type="ECO:0000313" key="3">
    <source>
        <dbReference type="Proteomes" id="UP001153678"/>
    </source>
</evidence>
<dbReference type="EMBL" id="CAMKVN010000834">
    <property type="protein sequence ID" value="CAI2171580.1"/>
    <property type="molecule type" value="Genomic_DNA"/>
</dbReference>
<proteinExistence type="predicted"/>
<evidence type="ECO:0000259" key="1">
    <source>
        <dbReference type="Pfam" id="PF05699"/>
    </source>
</evidence>
<name>A0A9W4WTS3_9GLOM</name>
<comment type="caution">
    <text evidence="2">The sequence shown here is derived from an EMBL/GenBank/DDBJ whole genome shotgun (WGS) entry which is preliminary data.</text>
</comment>
<dbReference type="Proteomes" id="UP001153678">
    <property type="component" value="Unassembled WGS sequence"/>
</dbReference>
<dbReference type="GO" id="GO:0046983">
    <property type="term" value="F:protein dimerization activity"/>
    <property type="evidence" value="ECO:0007669"/>
    <property type="project" value="InterPro"/>
</dbReference>
<dbReference type="AlphaFoldDB" id="A0A9W4WTS3"/>
<reference evidence="2" key="1">
    <citation type="submission" date="2022-08" db="EMBL/GenBank/DDBJ databases">
        <authorList>
            <person name="Kallberg Y."/>
            <person name="Tangrot J."/>
            <person name="Rosling A."/>
        </authorList>
    </citation>
    <scope>NUCLEOTIDE SEQUENCE</scope>
    <source>
        <strain evidence="2">Wild A</strain>
    </source>
</reference>
<dbReference type="Pfam" id="PF05699">
    <property type="entry name" value="Dimer_Tnp_hAT"/>
    <property type="match status" value="1"/>
</dbReference>
<protein>
    <submittedName>
        <fullName evidence="2">2853_t:CDS:1</fullName>
    </submittedName>
</protein>
<dbReference type="OrthoDB" id="2016758at2759"/>
<sequence length="111" mass="13352">MKIFDHTNWPNSKEELVKYDEKELNHLAEFYGKKQIIGVNNICEEWFRYKVIIYANFRNIKIESLMLRLFEFYYDTFPNNIKLLGIIYSIPFSSVECEHGFSKQNLIKTIS</sequence>
<accession>A0A9W4WTS3</accession>